<comment type="subcellular location">
    <subcellularLocation>
        <location evidence="1">Cell membrane</location>
        <topology evidence="1">Multi-pass membrane protein</topology>
    </subcellularLocation>
    <subcellularLocation>
        <location evidence="7">Membrane</location>
        <topology evidence="7">Multi-pass membrane protein</topology>
    </subcellularLocation>
</comment>
<feature type="transmembrane region" description="Helical" evidence="8">
    <location>
        <begin position="398"/>
        <end position="418"/>
    </location>
</feature>
<evidence type="ECO:0000256" key="6">
    <source>
        <dbReference type="ARBA" id="ARBA00023136"/>
    </source>
</evidence>
<dbReference type="PANTHER" id="PTHR42682">
    <property type="entry name" value="HYDROGENASE-4 COMPONENT F"/>
    <property type="match status" value="1"/>
</dbReference>
<gene>
    <name evidence="10" type="ORF">KM92DES2_12525</name>
</gene>
<feature type="domain" description="NADH:quinone oxidoreductase/Mrp antiporter transmembrane" evidence="9">
    <location>
        <begin position="135"/>
        <end position="426"/>
    </location>
</feature>
<keyword evidence="2" id="KW-1003">Cell membrane</keyword>
<dbReference type="InterPro" id="IPR001750">
    <property type="entry name" value="ND/Mrp_TM"/>
</dbReference>
<keyword evidence="3 7" id="KW-0812">Transmembrane</keyword>
<feature type="transmembrane region" description="Helical" evidence="8">
    <location>
        <begin position="85"/>
        <end position="105"/>
    </location>
</feature>
<feature type="transmembrane region" description="Helical" evidence="8">
    <location>
        <begin position="34"/>
        <end position="56"/>
    </location>
</feature>
<feature type="transmembrane region" description="Helical" evidence="8">
    <location>
        <begin position="367"/>
        <end position="386"/>
    </location>
</feature>
<dbReference type="Pfam" id="PF00361">
    <property type="entry name" value="Proton_antipo_M"/>
    <property type="match status" value="1"/>
</dbReference>
<evidence type="ECO:0000256" key="1">
    <source>
        <dbReference type="ARBA" id="ARBA00004651"/>
    </source>
</evidence>
<reference evidence="10" key="1">
    <citation type="submission" date="2016-04" db="EMBL/GenBank/DDBJ databases">
        <authorList>
            <person name="Evans L.H."/>
            <person name="Alamgir A."/>
            <person name="Owens N."/>
            <person name="Weber N.D."/>
            <person name="Virtaneva K."/>
            <person name="Barbian K."/>
            <person name="Babar A."/>
            <person name="Rosenke K."/>
        </authorList>
    </citation>
    <scope>NUCLEOTIDE SEQUENCE</scope>
    <source>
        <strain evidence="10">92-2</strain>
    </source>
</reference>
<dbReference type="InterPro" id="IPR003918">
    <property type="entry name" value="NADH_UbQ_OxRdtase"/>
</dbReference>
<sequence length="686" mass="71111">MFLFITAIGILAATAALCALLAVRPPSKATGRAANAAGVIGAFAGCFVGLCALASGPWAGQESLRLPLALPVGSCALGMDALSRLFLLPVFGLGFVCAASGGIALRHEEPERHNLAAHWFFFHMLLIGLALVMTARDAVLFMLAWEIMSLAPFFLIDFNDGDSKVRDASWVYLVAAHLGAVALMAFFTLLWQVTGDTSLDALQGGAVLARVLEQAQAYSGPGLLTALFVLALVGFGAKAGLAPLHVWLPEAHPAAPSHVSALLSGAMINAGFYGMIRSVGMLAPAGAAPEWWGWTLLLLGLATGLMGILKATAQSNLKRLLAYSSVENMGLMVMGLGAGLIGQSCGNAWIAVLGFSGALLHMLNHSAFKGLLFLCAGEVLHATGTVRMQHLGGLQKRLPLLGAAFAIGAAAIACLPPFNGFAGELVLGLSLLDGPALFGVERQVGLLLALAGLACISGLAAALYAKAYGIAFLGEPRSGFAASVHPLSWRTLWPLALPAAVCLAGGLAAPCFFDLAAGAAQSALPLPPAFQQAGLAGLAQAHTSLAAVAKIGGAGLGLALFILFVRRCLLKKRAVESMPTWGCGFQGGSARIQYTDAAFSEPTAKIFAPVMGLKTRLQLDEGLFPKGGQLSVTAPDRLRSGLFTPLFTAVENLCNACKVIQHGKIHLYILYILATLVALLVWGLHS</sequence>
<dbReference type="AlphaFoldDB" id="A0A212KA43"/>
<feature type="transmembrane region" description="Helical" evidence="8">
    <location>
        <begin position="170"/>
        <end position="191"/>
    </location>
</feature>
<evidence type="ECO:0000256" key="3">
    <source>
        <dbReference type="ARBA" id="ARBA00022692"/>
    </source>
</evidence>
<evidence type="ECO:0000259" key="9">
    <source>
        <dbReference type="Pfam" id="PF00361"/>
    </source>
</evidence>
<dbReference type="PANTHER" id="PTHR42682:SF3">
    <property type="entry name" value="FORMATE HYDROGENLYASE SUBUNIT 3-RELATED"/>
    <property type="match status" value="1"/>
</dbReference>
<evidence type="ECO:0000256" key="2">
    <source>
        <dbReference type="ARBA" id="ARBA00022475"/>
    </source>
</evidence>
<feature type="transmembrane region" description="Helical" evidence="8">
    <location>
        <begin position="330"/>
        <end position="355"/>
    </location>
</feature>
<protein>
    <submittedName>
        <fullName evidence="10">NADH dehydrogenase (Quinone)</fullName>
        <ecNumber evidence="10">1.6.5.11</ecNumber>
    </submittedName>
</protein>
<keyword evidence="5 10" id="KW-0560">Oxidoreductase</keyword>
<evidence type="ECO:0000256" key="5">
    <source>
        <dbReference type="ARBA" id="ARBA00023002"/>
    </source>
</evidence>
<feature type="transmembrane region" description="Helical" evidence="8">
    <location>
        <begin position="291"/>
        <end position="309"/>
    </location>
</feature>
<keyword evidence="4 8" id="KW-1133">Transmembrane helix</keyword>
<proteinExistence type="predicted"/>
<evidence type="ECO:0000256" key="8">
    <source>
        <dbReference type="SAM" id="Phobius"/>
    </source>
</evidence>
<feature type="transmembrane region" description="Helical" evidence="8">
    <location>
        <begin position="444"/>
        <end position="465"/>
    </location>
</feature>
<dbReference type="EMBL" id="FLUP01000001">
    <property type="protein sequence ID" value="SBW08614.1"/>
    <property type="molecule type" value="Genomic_DNA"/>
</dbReference>
<feature type="transmembrane region" description="Helical" evidence="8">
    <location>
        <begin position="139"/>
        <end position="158"/>
    </location>
</feature>
<evidence type="ECO:0000313" key="10">
    <source>
        <dbReference type="EMBL" id="SBW08614.1"/>
    </source>
</evidence>
<dbReference type="GO" id="GO:0008137">
    <property type="term" value="F:NADH dehydrogenase (ubiquinone) activity"/>
    <property type="evidence" value="ECO:0007669"/>
    <property type="project" value="InterPro"/>
</dbReference>
<feature type="transmembrane region" description="Helical" evidence="8">
    <location>
        <begin position="223"/>
        <end position="247"/>
    </location>
</feature>
<feature type="transmembrane region" description="Helical" evidence="8">
    <location>
        <begin position="259"/>
        <end position="279"/>
    </location>
</feature>
<accession>A0A212KA43</accession>
<name>A0A212KA43_9BACT</name>
<keyword evidence="6 8" id="KW-0472">Membrane</keyword>
<dbReference type="GO" id="GO:0016491">
    <property type="term" value="F:oxidoreductase activity"/>
    <property type="evidence" value="ECO:0007669"/>
    <property type="project" value="UniProtKB-KW"/>
</dbReference>
<feature type="transmembrane region" description="Helical" evidence="8">
    <location>
        <begin position="665"/>
        <end position="684"/>
    </location>
</feature>
<dbReference type="EC" id="1.6.5.11" evidence="10"/>
<dbReference type="InterPro" id="IPR052175">
    <property type="entry name" value="ComplexI-like_HydComp"/>
</dbReference>
<feature type="transmembrane region" description="Helical" evidence="8">
    <location>
        <begin position="544"/>
        <end position="565"/>
    </location>
</feature>
<dbReference type="RefSeq" id="WP_227119462.1">
    <property type="nucleotide sequence ID" value="NZ_LT598928.1"/>
</dbReference>
<dbReference type="GO" id="GO:0042773">
    <property type="term" value="P:ATP synthesis coupled electron transport"/>
    <property type="evidence" value="ECO:0007669"/>
    <property type="project" value="InterPro"/>
</dbReference>
<evidence type="ECO:0000256" key="7">
    <source>
        <dbReference type="RuleBase" id="RU000320"/>
    </source>
</evidence>
<dbReference type="PRINTS" id="PR01437">
    <property type="entry name" value="NUOXDRDTASE4"/>
</dbReference>
<evidence type="ECO:0000256" key="4">
    <source>
        <dbReference type="ARBA" id="ARBA00022989"/>
    </source>
</evidence>
<feature type="transmembrane region" description="Helical" evidence="8">
    <location>
        <begin position="117"/>
        <end position="133"/>
    </location>
</feature>
<organism evidence="10">
    <name type="scientific">uncultured Desulfovibrio sp</name>
    <dbReference type="NCBI Taxonomy" id="167968"/>
    <lineage>
        <taxon>Bacteria</taxon>
        <taxon>Pseudomonadati</taxon>
        <taxon>Thermodesulfobacteriota</taxon>
        <taxon>Desulfovibrionia</taxon>
        <taxon>Desulfovibrionales</taxon>
        <taxon>Desulfovibrionaceae</taxon>
        <taxon>Desulfovibrio</taxon>
        <taxon>environmental samples</taxon>
    </lineage>
</organism>
<feature type="transmembrane region" description="Helical" evidence="8">
    <location>
        <begin position="495"/>
        <end position="524"/>
    </location>
</feature>
<dbReference type="GO" id="GO:0005886">
    <property type="term" value="C:plasma membrane"/>
    <property type="evidence" value="ECO:0007669"/>
    <property type="project" value="UniProtKB-SubCell"/>
</dbReference>